<evidence type="ECO:0000313" key="3">
    <source>
        <dbReference type="Proteomes" id="UP001595843"/>
    </source>
</evidence>
<proteinExistence type="predicted"/>
<comment type="caution">
    <text evidence="2">The sequence shown here is derived from an EMBL/GenBank/DDBJ whole genome shotgun (WGS) entry which is preliminary data.</text>
</comment>
<organism evidence="2 3">
    <name type="scientific">Salinithrix halophila</name>
    <dbReference type="NCBI Taxonomy" id="1485204"/>
    <lineage>
        <taxon>Bacteria</taxon>
        <taxon>Bacillati</taxon>
        <taxon>Bacillota</taxon>
        <taxon>Bacilli</taxon>
        <taxon>Bacillales</taxon>
        <taxon>Thermoactinomycetaceae</taxon>
        <taxon>Salinithrix</taxon>
    </lineage>
</organism>
<evidence type="ECO:0000313" key="2">
    <source>
        <dbReference type="EMBL" id="MFC4076600.1"/>
    </source>
</evidence>
<keyword evidence="3" id="KW-1185">Reference proteome</keyword>
<dbReference type="Proteomes" id="UP001595843">
    <property type="component" value="Unassembled WGS sequence"/>
</dbReference>
<feature type="compositionally biased region" description="Basic and acidic residues" evidence="1">
    <location>
        <begin position="12"/>
        <end position="28"/>
    </location>
</feature>
<protein>
    <submittedName>
        <fullName evidence="2">Uncharacterized protein</fullName>
    </submittedName>
</protein>
<sequence length="67" mass="7747">MFGFNRNRSKQHGQEQARGKTADDRKIEQMMNEVAGELGVDKDTRSLPREKAEDLGDRVKEEVKKRT</sequence>
<evidence type="ECO:0000256" key="1">
    <source>
        <dbReference type="SAM" id="MobiDB-lite"/>
    </source>
</evidence>
<reference evidence="3" key="1">
    <citation type="journal article" date="2019" name="Int. J. Syst. Evol. Microbiol.">
        <title>The Global Catalogue of Microorganisms (GCM) 10K type strain sequencing project: providing services to taxonomists for standard genome sequencing and annotation.</title>
        <authorList>
            <consortium name="The Broad Institute Genomics Platform"/>
            <consortium name="The Broad Institute Genome Sequencing Center for Infectious Disease"/>
            <person name="Wu L."/>
            <person name="Ma J."/>
        </authorList>
    </citation>
    <scope>NUCLEOTIDE SEQUENCE [LARGE SCALE GENOMIC DNA]</scope>
    <source>
        <strain evidence="3">IBRC-M 10813</strain>
    </source>
</reference>
<name>A0ABV8JFQ4_9BACL</name>
<accession>A0ABV8JFQ4</accession>
<feature type="region of interest" description="Disordered" evidence="1">
    <location>
        <begin position="1"/>
        <end position="67"/>
    </location>
</feature>
<gene>
    <name evidence="2" type="ORF">ACFOUO_07235</name>
</gene>
<dbReference type="RefSeq" id="WP_380703684.1">
    <property type="nucleotide sequence ID" value="NZ_JBHSAP010000009.1"/>
</dbReference>
<feature type="compositionally biased region" description="Basic and acidic residues" evidence="1">
    <location>
        <begin position="39"/>
        <end position="67"/>
    </location>
</feature>
<dbReference type="EMBL" id="JBHSAP010000009">
    <property type="protein sequence ID" value="MFC4076600.1"/>
    <property type="molecule type" value="Genomic_DNA"/>
</dbReference>